<proteinExistence type="predicted"/>
<dbReference type="RefSeq" id="WP_204842467.1">
    <property type="nucleotide sequence ID" value="NZ_JAFBCL010000001.1"/>
</dbReference>
<feature type="domain" description="Abortive phage infection protein C-terminal" evidence="1">
    <location>
        <begin position="263"/>
        <end position="480"/>
    </location>
</feature>
<sequence>MSKNHVILLNQALEEYQQRSDPPLAIDVAFELFAAEQVLKDYDLSPDEVEAGRVGGGGDGGLDGIYVFLNDTLLVEDDDIFSETKSPSDFSRNSQLTLWLIQAKNKESFEETPFDKAQASLRKLLEIDTAEQLLLTQYSPEVVTRIRMFTQAWRKLATRKPRVRVLFTYATKGDRDKVSGNVTLKTEELRQAIAEKVYGADISVTLVGAEQLWNLYNTTPSYSLRLRFQENASPGPSHVALVHLSDYWNFLVDEKGELRKHIFDSNVRDYQGDVEVNKEIRSSLENTASPEFWWMNNGATIICSSATINGKEFVLDDVQVVNGLQTSYTIFEVLRKITPEERSKQTKSVLVRILVTSDEATSDKVIRATNRQTSVPDASLRATDEVQRKIEAHFASAGWYYDRRKNYYRNIGKSPDRIISIPLLGQAVMGVALSQPNDSRARPSSLLKKDEEYKRIFSDDIPLPTYLWIAQLQKTVDSYLMSGAIPVTASQRTNLRFHVSMLAVARKMKKRVHSPHQLRELVESGTGVSKKDIEEAFNSVNSWADELVKGKGWALDRVAKSKNLVEHIFEQEFEKAKPATKKT</sequence>
<evidence type="ECO:0000259" key="1">
    <source>
        <dbReference type="Pfam" id="PF10592"/>
    </source>
</evidence>
<organism evidence="2 3">
    <name type="scientific">Saccharothrix algeriensis</name>
    <dbReference type="NCBI Taxonomy" id="173560"/>
    <lineage>
        <taxon>Bacteria</taxon>
        <taxon>Bacillati</taxon>
        <taxon>Actinomycetota</taxon>
        <taxon>Actinomycetes</taxon>
        <taxon>Pseudonocardiales</taxon>
        <taxon>Pseudonocardiaceae</taxon>
        <taxon>Saccharothrix</taxon>
    </lineage>
</organism>
<accession>A0ABS2S8H8</accession>
<dbReference type="Pfam" id="PF10592">
    <property type="entry name" value="AIPR"/>
    <property type="match status" value="1"/>
</dbReference>
<dbReference type="InterPro" id="IPR018891">
    <property type="entry name" value="AIPR_C"/>
</dbReference>
<comment type="caution">
    <text evidence="2">The sequence shown here is derived from an EMBL/GenBank/DDBJ whole genome shotgun (WGS) entry which is preliminary data.</text>
</comment>
<evidence type="ECO:0000313" key="2">
    <source>
        <dbReference type="EMBL" id="MBM7811598.1"/>
    </source>
</evidence>
<dbReference type="EMBL" id="JAFBCL010000001">
    <property type="protein sequence ID" value="MBM7811598.1"/>
    <property type="molecule type" value="Genomic_DNA"/>
</dbReference>
<keyword evidence="3" id="KW-1185">Reference proteome</keyword>
<gene>
    <name evidence="2" type="ORF">JOE68_002463</name>
</gene>
<evidence type="ECO:0000313" key="3">
    <source>
        <dbReference type="Proteomes" id="UP001195724"/>
    </source>
</evidence>
<reference evidence="2 3" key="1">
    <citation type="submission" date="2021-01" db="EMBL/GenBank/DDBJ databases">
        <title>Sequencing the genomes of 1000 actinobacteria strains.</title>
        <authorList>
            <person name="Klenk H.-P."/>
        </authorList>
    </citation>
    <scope>NUCLEOTIDE SEQUENCE [LARGE SCALE GENOMIC DNA]</scope>
    <source>
        <strain evidence="2 3">DSM 44581</strain>
    </source>
</reference>
<dbReference type="Proteomes" id="UP001195724">
    <property type="component" value="Unassembled WGS sequence"/>
</dbReference>
<protein>
    <recommendedName>
        <fullName evidence="1">Abortive phage infection protein C-terminal domain-containing protein</fullName>
    </recommendedName>
</protein>
<name>A0ABS2S8H8_9PSEU</name>